<dbReference type="NCBIfam" id="TIGR00732">
    <property type="entry name" value="dprA"/>
    <property type="match status" value="1"/>
</dbReference>
<name>A0A4Q7LRW3_9MICO</name>
<proteinExistence type="inferred from homology"/>
<dbReference type="GO" id="GO:0009294">
    <property type="term" value="P:DNA-mediated transformation"/>
    <property type="evidence" value="ECO:0007669"/>
    <property type="project" value="InterPro"/>
</dbReference>
<keyword evidence="4" id="KW-1185">Reference proteome</keyword>
<dbReference type="Gene3D" id="3.40.50.450">
    <property type="match status" value="1"/>
</dbReference>
<dbReference type="AlphaFoldDB" id="A0A4Q7LRW3"/>
<evidence type="ECO:0000313" key="3">
    <source>
        <dbReference type="EMBL" id="RZS57576.1"/>
    </source>
</evidence>
<evidence type="ECO:0000256" key="1">
    <source>
        <dbReference type="ARBA" id="ARBA00006525"/>
    </source>
</evidence>
<dbReference type="PANTHER" id="PTHR43022:SF1">
    <property type="entry name" value="PROTEIN SMF"/>
    <property type="match status" value="1"/>
</dbReference>
<comment type="caution">
    <text evidence="3">The sequence shown here is derived from an EMBL/GenBank/DDBJ whole genome shotgun (WGS) entry which is preliminary data.</text>
</comment>
<protein>
    <submittedName>
        <fullName evidence="3">DNA protecting protein DprA</fullName>
    </submittedName>
</protein>
<dbReference type="Proteomes" id="UP000293519">
    <property type="component" value="Unassembled WGS sequence"/>
</dbReference>
<feature type="domain" description="Smf/DprA SLOG" evidence="2">
    <location>
        <begin position="118"/>
        <end position="326"/>
    </location>
</feature>
<accession>A0A4Q7LRW3</accession>
<dbReference type="Pfam" id="PF02481">
    <property type="entry name" value="DNA_processg_A"/>
    <property type="match status" value="1"/>
</dbReference>
<organism evidence="3 4">
    <name type="scientific">Microcella putealis</name>
    <dbReference type="NCBI Taxonomy" id="337005"/>
    <lineage>
        <taxon>Bacteria</taxon>
        <taxon>Bacillati</taxon>
        <taxon>Actinomycetota</taxon>
        <taxon>Actinomycetes</taxon>
        <taxon>Micrococcales</taxon>
        <taxon>Microbacteriaceae</taxon>
        <taxon>Microcella</taxon>
    </lineage>
</organism>
<dbReference type="PANTHER" id="PTHR43022">
    <property type="entry name" value="PROTEIN SMF"/>
    <property type="match status" value="1"/>
</dbReference>
<comment type="similarity">
    <text evidence="1">Belongs to the DprA/Smf family.</text>
</comment>
<dbReference type="OrthoDB" id="9785707at2"/>
<dbReference type="InterPro" id="IPR057666">
    <property type="entry name" value="DrpA_SLOG"/>
</dbReference>
<reference evidence="3 4" key="1">
    <citation type="journal article" date="2015" name="Stand. Genomic Sci.">
        <title>Genomic Encyclopedia of Bacterial and Archaeal Type Strains, Phase III: the genomes of soil and plant-associated and newly described type strains.</title>
        <authorList>
            <person name="Whitman W.B."/>
            <person name="Woyke T."/>
            <person name="Klenk H.P."/>
            <person name="Zhou Y."/>
            <person name="Lilburn T.G."/>
            <person name="Beck B.J."/>
            <person name="De Vos P."/>
            <person name="Vandamme P."/>
            <person name="Eisen J.A."/>
            <person name="Garrity G."/>
            <person name="Hugenholtz P."/>
            <person name="Kyrpides N.C."/>
        </authorList>
    </citation>
    <scope>NUCLEOTIDE SEQUENCE [LARGE SCALE GENOMIC DNA]</scope>
    <source>
        <strain evidence="3 4">CV2</strain>
    </source>
</reference>
<gene>
    <name evidence="3" type="ORF">EV141_1290</name>
</gene>
<dbReference type="SUPFAM" id="SSF102405">
    <property type="entry name" value="MCP/YpsA-like"/>
    <property type="match status" value="1"/>
</dbReference>
<evidence type="ECO:0000259" key="2">
    <source>
        <dbReference type="Pfam" id="PF02481"/>
    </source>
</evidence>
<sequence length="411" mass="42993">MSSTLWRIPASRLDATLDRVGRPVQSTDERDDLIARAFWHVIAEPGDAAVGYLADTGSLVAAAQALIDGCTPATLVALSAGELSAEAATNAVRRWTPRLKSEDVVRALEIAGTVGAQLLAPDDDGWPDGLDRLGPHRPHLLWVRGRTELAPRPSVALVGARAATGYGEHVAMEFAAGLASRDMVVVSGGAYGIDGAAHRASLAAQGDTIAVLAGGADRLYPSGHDALLTRVIDQGAVLSETPCGTAPTRWRFLQRNRLIAAMSDAVVVVEAGHRSGALNTVHHALSVGVPVGVVPGPITSAASAGCHRTLRTSDARCITSTTEIMELAFDSPSGDGAVTLSARPSAGSTRVRDALRPRRAQGVDELARATGMSVDEVRAELGLLQFEELAVEEANGMWRKSNSPRPAPAQF</sequence>
<evidence type="ECO:0000313" key="4">
    <source>
        <dbReference type="Proteomes" id="UP000293519"/>
    </source>
</evidence>
<dbReference type="RefSeq" id="WP_130485128.1">
    <property type="nucleotide sequence ID" value="NZ_SGWW01000002.1"/>
</dbReference>
<dbReference type="EMBL" id="SGWW01000002">
    <property type="protein sequence ID" value="RZS57576.1"/>
    <property type="molecule type" value="Genomic_DNA"/>
</dbReference>
<dbReference type="InterPro" id="IPR003488">
    <property type="entry name" value="DprA"/>
</dbReference>